<reference evidence="2" key="1">
    <citation type="journal article" date="2020" name="Stud. Mycol.">
        <title>101 Dothideomycetes genomes: a test case for predicting lifestyles and emergence of pathogens.</title>
        <authorList>
            <person name="Haridas S."/>
            <person name="Albert R."/>
            <person name="Binder M."/>
            <person name="Bloem J."/>
            <person name="Labutti K."/>
            <person name="Salamov A."/>
            <person name="Andreopoulos B."/>
            <person name="Baker S."/>
            <person name="Barry K."/>
            <person name="Bills G."/>
            <person name="Bluhm B."/>
            <person name="Cannon C."/>
            <person name="Castanera R."/>
            <person name="Culley D."/>
            <person name="Daum C."/>
            <person name="Ezra D."/>
            <person name="Gonzalez J."/>
            <person name="Henrissat B."/>
            <person name="Kuo A."/>
            <person name="Liang C."/>
            <person name="Lipzen A."/>
            <person name="Lutzoni F."/>
            <person name="Magnuson J."/>
            <person name="Mondo S."/>
            <person name="Nolan M."/>
            <person name="Ohm R."/>
            <person name="Pangilinan J."/>
            <person name="Park H.-J."/>
            <person name="Ramirez L."/>
            <person name="Alfaro M."/>
            <person name="Sun H."/>
            <person name="Tritt A."/>
            <person name="Yoshinaga Y."/>
            <person name="Zwiers L.-H."/>
            <person name="Turgeon B."/>
            <person name="Goodwin S."/>
            <person name="Spatafora J."/>
            <person name="Crous P."/>
            <person name="Grigoriev I."/>
        </authorList>
    </citation>
    <scope>NUCLEOTIDE SEQUENCE</scope>
    <source>
        <strain evidence="2">CBS 115976</strain>
    </source>
</reference>
<proteinExistence type="predicted"/>
<keyword evidence="3" id="KW-1185">Reference proteome</keyword>
<feature type="chain" id="PRO_5025682723" evidence="1">
    <location>
        <begin position="21"/>
        <end position="290"/>
    </location>
</feature>
<dbReference type="Proteomes" id="UP000799302">
    <property type="component" value="Unassembled WGS sequence"/>
</dbReference>
<gene>
    <name evidence="2" type="ORF">BT63DRAFT_128548</name>
</gene>
<dbReference type="Gene3D" id="3.40.50.1110">
    <property type="entry name" value="SGNH hydrolase"/>
    <property type="match status" value="1"/>
</dbReference>
<evidence type="ECO:0000313" key="2">
    <source>
        <dbReference type="EMBL" id="KAF2663167.1"/>
    </source>
</evidence>
<keyword evidence="1" id="KW-0732">Signal</keyword>
<name>A0A6A6TVG2_9PEZI</name>
<dbReference type="OrthoDB" id="3908689at2759"/>
<feature type="signal peptide" evidence="1">
    <location>
        <begin position="1"/>
        <end position="20"/>
    </location>
</feature>
<evidence type="ECO:0000313" key="3">
    <source>
        <dbReference type="Proteomes" id="UP000799302"/>
    </source>
</evidence>
<accession>A0A6A6TVG2</accession>
<sequence length="290" mass="32002">MYIVSYTFLALLGLASATQARQAPPKGKKIQYVSNSFHWWLAGPTGPVALLAKEAGIVGHEDIGVDRIPGSTPCQHWTKGGETNAVKVVLKAGKADVLTLVTREQMPDDCMPKFVALANSKRKDMRVMVQENWLVQSANPKVEACKDGKELSWGCSDRDGATYEMLEQTRTKLQIPYRTKLRAQVDGLNAEFGKNFTTIVPIYDAVLTLREMVVNGKFPGVAKQSALFMDSLGHPKNEIKSLAGHMWFAAMYGINPVGMKAYASVNTPEQTKILQELAWETLNKEPFNGL</sequence>
<dbReference type="AlphaFoldDB" id="A0A6A6TVG2"/>
<protein>
    <submittedName>
        <fullName evidence="2">Uncharacterized protein</fullName>
    </submittedName>
</protein>
<dbReference type="InterPro" id="IPR036514">
    <property type="entry name" value="SGNH_hydro_sf"/>
</dbReference>
<dbReference type="EMBL" id="MU004247">
    <property type="protein sequence ID" value="KAF2663167.1"/>
    <property type="molecule type" value="Genomic_DNA"/>
</dbReference>
<evidence type="ECO:0000256" key="1">
    <source>
        <dbReference type="SAM" id="SignalP"/>
    </source>
</evidence>
<organism evidence="2 3">
    <name type="scientific">Microthyrium microscopicum</name>
    <dbReference type="NCBI Taxonomy" id="703497"/>
    <lineage>
        <taxon>Eukaryota</taxon>
        <taxon>Fungi</taxon>
        <taxon>Dikarya</taxon>
        <taxon>Ascomycota</taxon>
        <taxon>Pezizomycotina</taxon>
        <taxon>Dothideomycetes</taxon>
        <taxon>Dothideomycetes incertae sedis</taxon>
        <taxon>Microthyriales</taxon>
        <taxon>Microthyriaceae</taxon>
        <taxon>Microthyrium</taxon>
    </lineage>
</organism>